<sequence length="214" mass="25031">MKIRTIEQLSDILAEDLAWRKKELSEVKSLIELKDISEQKYKLFLRSGICILYAHWEGFVKLASNSYLEFVRMQKLSYDQLASNFVALAMKEKLKETKDTNKPSLYIPICDFFLFELNQKSNLPKEAISTASNLSSEILKEIMSILGLNFADYSTKSKLIDEKLLKSRNEIAHGSYLLIDREEYLELHIEIINLLNIFKNQIENACLQEKYKRY</sequence>
<name>A0A844GW12_9CHRO</name>
<dbReference type="InterPro" id="IPR040788">
    <property type="entry name" value="HEPN_MAE_28990"/>
</dbReference>
<protein>
    <recommendedName>
        <fullName evidence="1">MAE-28990/MAE-18760-like HEPN domain-containing protein</fullName>
    </recommendedName>
</protein>
<reference evidence="2 3" key="1">
    <citation type="submission" date="2019-11" db="EMBL/GenBank/DDBJ databases">
        <title>Isolation of a new High Light Tolerant Cyanobacteria.</title>
        <authorList>
            <person name="Dobson Z."/>
            <person name="Vaughn N."/>
            <person name="Vaughn M."/>
            <person name="Fromme P."/>
            <person name="Mazor Y."/>
        </authorList>
    </citation>
    <scope>NUCLEOTIDE SEQUENCE [LARGE SCALE GENOMIC DNA]</scope>
    <source>
        <strain evidence="2 3">0216</strain>
    </source>
</reference>
<evidence type="ECO:0000313" key="2">
    <source>
        <dbReference type="EMBL" id="MTF39078.1"/>
    </source>
</evidence>
<evidence type="ECO:0000313" key="3">
    <source>
        <dbReference type="Proteomes" id="UP000437131"/>
    </source>
</evidence>
<dbReference type="EMBL" id="WMIA01000009">
    <property type="protein sequence ID" value="MTF39078.1"/>
    <property type="molecule type" value="Genomic_DNA"/>
</dbReference>
<proteinExistence type="predicted"/>
<dbReference type="RefSeq" id="WP_155083826.1">
    <property type="nucleotide sequence ID" value="NZ_WMIA01000009.1"/>
</dbReference>
<feature type="domain" description="MAE-28990/MAE-18760-like HEPN" evidence="1">
    <location>
        <begin position="11"/>
        <end position="211"/>
    </location>
</feature>
<evidence type="ECO:0000259" key="1">
    <source>
        <dbReference type="Pfam" id="PF18737"/>
    </source>
</evidence>
<dbReference type="AlphaFoldDB" id="A0A844GW12"/>
<comment type="caution">
    <text evidence="2">The sequence shown here is derived from an EMBL/GenBank/DDBJ whole genome shotgun (WGS) entry which is preliminary data.</text>
</comment>
<dbReference type="Pfam" id="PF18737">
    <property type="entry name" value="HEPN_MAE_28990"/>
    <property type="match status" value="1"/>
</dbReference>
<accession>A0A844GW12</accession>
<organism evidence="2 3">
    <name type="scientific">Cyanobacterium aponinum 0216</name>
    <dbReference type="NCBI Taxonomy" id="2676140"/>
    <lineage>
        <taxon>Bacteria</taxon>
        <taxon>Bacillati</taxon>
        <taxon>Cyanobacteriota</taxon>
        <taxon>Cyanophyceae</taxon>
        <taxon>Oscillatoriophycideae</taxon>
        <taxon>Chroococcales</taxon>
        <taxon>Geminocystaceae</taxon>
        <taxon>Cyanobacterium</taxon>
    </lineage>
</organism>
<gene>
    <name evidence="2" type="ORF">GGC33_09060</name>
</gene>
<dbReference type="Proteomes" id="UP000437131">
    <property type="component" value="Unassembled WGS sequence"/>
</dbReference>